<evidence type="ECO:0000256" key="5">
    <source>
        <dbReference type="ARBA" id="ARBA00023004"/>
    </source>
</evidence>
<evidence type="ECO:0000256" key="7">
    <source>
        <dbReference type="SAM" id="MobiDB-lite"/>
    </source>
</evidence>
<name>Q026G6_SOLUE</name>
<evidence type="ECO:0000256" key="6">
    <source>
        <dbReference type="PROSITE-ProRule" id="PRU00433"/>
    </source>
</evidence>
<accession>Q026G6</accession>
<dbReference type="Pfam" id="PF13442">
    <property type="entry name" value="Cytochrome_CBB3"/>
    <property type="match status" value="1"/>
</dbReference>
<proteinExistence type="predicted"/>
<dbReference type="STRING" id="234267.Acid_2113"/>
<dbReference type="GO" id="GO:0020037">
    <property type="term" value="F:heme binding"/>
    <property type="evidence" value="ECO:0007669"/>
    <property type="project" value="InterPro"/>
</dbReference>
<dbReference type="InterPro" id="IPR051811">
    <property type="entry name" value="Cytochrome_c550/c551-like"/>
</dbReference>
<evidence type="ECO:0000256" key="3">
    <source>
        <dbReference type="ARBA" id="ARBA00022723"/>
    </source>
</evidence>
<protein>
    <submittedName>
        <fullName evidence="9">Cytochrome c, class I</fullName>
    </submittedName>
</protein>
<dbReference type="AlphaFoldDB" id="Q026G6"/>
<dbReference type="GO" id="GO:0009055">
    <property type="term" value="F:electron transfer activity"/>
    <property type="evidence" value="ECO:0007669"/>
    <property type="project" value="InterPro"/>
</dbReference>
<dbReference type="InterPro" id="IPR036909">
    <property type="entry name" value="Cyt_c-like_dom_sf"/>
</dbReference>
<evidence type="ECO:0000259" key="8">
    <source>
        <dbReference type="PROSITE" id="PS51007"/>
    </source>
</evidence>
<dbReference type="PROSITE" id="PS51007">
    <property type="entry name" value="CYTC"/>
    <property type="match status" value="2"/>
</dbReference>
<dbReference type="eggNOG" id="COG2010">
    <property type="taxonomic scope" value="Bacteria"/>
</dbReference>
<dbReference type="HOGENOM" id="CLU_057863_0_0_0"/>
<gene>
    <name evidence="9" type="ordered locus">Acid_2113</name>
</gene>
<dbReference type="OrthoDB" id="232040at2"/>
<sequence precursor="true">MISKSEMKIITLLGIASIAFGQPPNPQTRPPRPSSTQSPASKARPKSATPQQYTADQSREGEVRFGSQCGFCHGKDAAGGETGPDLTRAELVAQDSHGDKLAPIIRAGRPNAGMPAFPSLTQGELNAIVAFLHTQMDKFAELGGGRRSVEPSDLATGSATAGRAYFEGAGKCASCHSATGDLAGVGKKYQGLNLLRRMLYPTGQGPAAPTPAKATFTLSAGQTVVAPVVGEDDFSVTVLDPLGARQTYQRSAVKVKVDDALAAHFDQLGRYTDADMHNVYAYLETLK</sequence>
<dbReference type="PANTHER" id="PTHR37823:SF1">
    <property type="entry name" value="CYTOCHROME C-553-LIKE"/>
    <property type="match status" value="1"/>
</dbReference>
<keyword evidence="5 6" id="KW-0408">Iron</keyword>
<keyword evidence="2 6" id="KW-0349">Heme</keyword>
<dbReference type="SUPFAM" id="SSF46626">
    <property type="entry name" value="Cytochrome c"/>
    <property type="match status" value="2"/>
</dbReference>
<reference evidence="9" key="1">
    <citation type="submission" date="2006-10" db="EMBL/GenBank/DDBJ databases">
        <title>Complete sequence of Solibacter usitatus Ellin6076.</title>
        <authorList>
            <consortium name="US DOE Joint Genome Institute"/>
            <person name="Copeland A."/>
            <person name="Lucas S."/>
            <person name="Lapidus A."/>
            <person name="Barry K."/>
            <person name="Detter J.C."/>
            <person name="Glavina del Rio T."/>
            <person name="Hammon N."/>
            <person name="Israni S."/>
            <person name="Dalin E."/>
            <person name="Tice H."/>
            <person name="Pitluck S."/>
            <person name="Thompson L.S."/>
            <person name="Brettin T."/>
            <person name="Bruce D."/>
            <person name="Han C."/>
            <person name="Tapia R."/>
            <person name="Gilna P."/>
            <person name="Schmutz J."/>
            <person name="Larimer F."/>
            <person name="Land M."/>
            <person name="Hauser L."/>
            <person name="Kyrpides N."/>
            <person name="Mikhailova N."/>
            <person name="Janssen P.H."/>
            <person name="Kuske C.R."/>
            <person name="Richardson P."/>
        </authorList>
    </citation>
    <scope>NUCLEOTIDE SEQUENCE</scope>
    <source>
        <strain evidence="9">Ellin6076</strain>
    </source>
</reference>
<dbReference type="GO" id="GO:0046872">
    <property type="term" value="F:metal ion binding"/>
    <property type="evidence" value="ECO:0007669"/>
    <property type="project" value="UniProtKB-KW"/>
</dbReference>
<feature type="domain" description="Cytochrome c" evidence="8">
    <location>
        <begin position="157"/>
        <end position="287"/>
    </location>
</feature>
<feature type="compositionally biased region" description="Pro residues" evidence="7">
    <location>
        <begin position="23"/>
        <end position="33"/>
    </location>
</feature>
<keyword evidence="1" id="KW-0813">Transport</keyword>
<dbReference type="InterPro" id="IPR009056">
    <property type="entry name" value="Cyt_c-like_dom"/>
</dbReference>
<dbReference type="Gene3D" id="1.10.760.10">
    <property type="entry name" value="Cytochrome c-like domain"/>
    <property type="match status" value="2"/>
</dbReference>
<dbReference type="KEGG" id="sus:Acid_2113"/>
<keyword evidence="3 6" id="KW-0479">Metal-binding</keyword>
<evidence type="ECO:0000256" key="2">
    <source>
        <dbReference type="ARBA" id="ARBA00022617"/>
    </source>
</evidence>
<evidence type="ECO:0000256" key="4">
    <source>
        <dbReference type="ARBA" id="ARBA00022982"/>
    </source>
</evidence>
<organism evidence="9">
    <name type="scientific">Solibacter usitatus (strain Ellin6076)</name>
    <dbReference type="NCBI Taxonomy" id="234267"/>
    <lineage>
        <taxon>Bacteria</taxon>
        <taxon>Pseudomonadati</taxon>
        <taxon>Acidobacteriota</taxon>
        <taxon>Terriglobia</taxon>
        <taxon>Bryobacterales</taxon>
        <taxon>Solibacteraceae</taxon>
        <taxon>Candidatus Solibacter</taxon>
    </lineage>
</organism>
<feature type="domain" description="Cytochrome c" evidence="8">
    <location>
        <begin position="56"/>
        <end position="136"/>
    </location>
</feature>
<dbReference type="EMBL" id="CP000473">
    <property type="protein sequence ID" value="ABJ83103.1"/>
    <property type="molecule type" value="Genomic_DNA"/>
</dbReference>
<dbReference type="InParanoid" id="Q026G6"/>
<feature type="region of interest" description="Disordered" evidence="7">
    <location>
        <begin position="19"/>
        <end position="59"/>
    </location>
</feature>
<evidence type="ECO:0000256" key="1">
    <source>
        <dbReference type="ARBA" id="ARBA00022448"/>
    </source>
</evidence>
<keyword evidence="4" id="KW-0249">Electron transport</keyword>
<evidence type="ECO:0000313" key="9">
    <source>
        <dbReference type="EMBL" id="ABJ83103.1"/>
    </source>
</evidence>
<dbReference type="PANTHER" id="PTHR37823">
    <property type="entry name" value="CYTOCHROME C-553-LIKE"/>
    <property type="match status" value="1"/>
</dbReference>